<dbReference type="Pfam" id="PF01522">
    <property type="entry name" value="Polysacc_deac_1"/>
    <property type="match status" value="1"/>
</dbReference>
<keyword evidence="3" id="KW-1185">Reference proteome</keyword>
<accession>A0ABW5X5T8</accession>
<dbReference type="EMBL" id="JBHUOJ010000009">
    <property type="protein sequence ID" value="MFD2832708.1"/>
    <property type="molecule type" value="Genomic_DNA"/>
</dbReference>
<name>A0ABW5X5T8_9FLAO</name>
<evidence type="ECO:0000313" key="2">
    <source>
        <dbReference type="EMBL" id="MFD2832708.1"/>
    </source>
</evidence>
<dbReference type="Gene3D" id="3.20.20.370">
    <property type="entry name" value="Glycoside hydrolase/deacetylase"/>
    <property type="match status" value="1"/>
</dbReference>
<dbReference type="RefSeq" id="WP_251742056.1">
    <property type="nucleotide sequence ID" value="NZ_JBHUOJ010000009.1"/>
</dbReference>
<protein>
    <submittedName>
        <fullName evidence="2">Polysaccharide deacetylase family protein</fullName>
    </submittedName>
</protein>
<evidence type="ECO:0000259" key="1">
    <source>
        <dbReference type="Pfam" id="PF01522"/>
    </source>
</evidence>
<reference evidence="3" key="1">
    <citation type="journal article" date="2019" name="Int. J. Syst. Evol. Microbiol.">
        <title>The Global Catalogue of Microorganisms (GCM) 10K type strain sequencing project: providing services to taxonomists for standard genome sequencing and annotation.</title>
        <authorList>
            <consortium name="The Broad Institute Genomics Platform"/>
            <consortium name="The Broad Institute Genome Sequencing Center for Infectious Disease"/>
            <person name="Wu L."/>
            <person name="Ma J."/>
        </authorList>
    </citation>
    <scope>NUCLEOTIDE SEQUENCE [LARGE SCALE GENOMIC DNA]</scope>
    <source>
        <strain evidence="3">KCTC 52925</strain>
    </source>
</reference>
<sequence length="323" mass="37829">MKKQSGKLIISLDFELLWGIFDHVLPGEKDLYFSNTKTIIPKILNLFEDYGVHSTWAIVGMLFNKNWKEWRENIPENLPSYQKSKLSAYNFSKVNLNYSGMEEQLFSPELILKIRDAHGQEVGTHTYSHYYCLEKGQSPIEFKDDIKKSISIARNFDVTLKSLVFPRNQMNVEYLRICHDLGIENVRSNPGDWYWKNPQSNSLGTKIARSGDAYLNLGDKSYSFSDLHRDDGLPLQQPASRFLRPVEANSKLRKLKMDRIFAEMEKAAKKDQIYHLWWHPHNFGDHPEDSLEDLRKILEHFKTLHKKFNFQSLNMKELGDLVK</sequence>
<feature type="domain" description="NodB homology" evidence="1">
    <location>
        <begin position="37"/>
        <end position="185"/>
    </location>
</feature>
<dbReference type="Proteomes" id="UP001597438">
    <property type="component" value="Unassembled WGS sequence"/>
</dbReference>
<dbReference type="SUPFAM" id="SSF88713">
    <property type="entry name" value="Glycoside hydrolase/deacetylase"/>
    <property type="match status" value="1"/>
</dbReference>
<proteinExistence type="predicted"/>
<organism evidence="2 3">
    <name type="scientific">Christiangramia antarctica</name>
    <dbReference type="NCBI Taxonomy" id="2058158"/>
    <lineage>
        <taxon>Bacteria</taxon>
        <taxon>Pseudomonadati</taxon>
        <taxon>Bacteroidota</taxon>
        <taxon>Flavobacteriia</taxon>
        <taxon>Flavobacteriales</taxon>
        <taxon>Flavobacteriaceae</taxon>
        <taxon>Christiangramia</taxon>
    </lineage>
</organism>
<comment type="caution">
    <text evidence="2">The sequence shown here is derived from an EMBL/GenBank/DDBJ whole genome shotgun (WGS) entry which is preliminary data.</text>
</comment>
<dbReference type="InterPro" id="IPR002509">
    <property type="entry name" value="NODB_dom"/>
</dbReference>
<dbReference type="CDD" id="cd10929">
    <property type="entry name" value="CE4_u5"/>
    <property type="match status" value="1"/>
</dbReference>
<gene>
    <name evidence="2" type="ORF">ACFSYS_05360</name>
</gene>
<dbReference type="InterPro" id="IPR011330">
    <property type="entry name" value="Glyco_hydro/deAcase_b/a-brl"/>
</dbReference>
<evidence type="ECO:0000313" key="3">
    <source>
        <dbReference type="Proteomes" id="UP001597438"/>
    </source>
</evidence>